<evidence type="ECO:0000313" key="2">
    <source>
        <dbReference type="Proteomes" id="UP001501444"/>
    </source>
</evidence>
<gene>
    <name evidence="1" type="ORF">GCM10010170_042990</name>
</gene>
<comment type="caution">
    <text evidence="1">The sequence shown here is derived from an EMBL/GenBank/DDBJ whole genome shotgun (WGS) entry which is preliminary data.</text>
</comment>
<protein>
    <submittedName>
        <fullName evidence="1">Uncharacterized protein</fullName>
    </submittedName>
</protein>
<sequence>MPTDEPDGRSKPVGPQVAPEAADWFARRTSGWRDWPEEEVLAPAGAPGHRPGTARRIGPG</sequence>
<reference evidence="2" key="1">
    <citation type="journal article" date="2019" name="Int. J. Syst. Evol. Microbiol.">
        <title>The Global Catalogue of Microorganisms (GCM) 10K type strain sequencing project: providing services to taxonomists for standard genome sequencing and annotation.</title>
        <authorList>
            <consortium name="The Broad Institute Genomics Platform"/>
            <consortium name="The Broad Institute Genome Sequencing Center for Infectious Disease"/>
            <person name="Wu L."/>
            <person name="Ma J."/>
        </authorList>
    </citation>
    <scope>NUCLEOTIDE SEQUENCE [LARGE SCALE GENOMIC DNA]</scope>
    <source>
        <strain evidence="2">JCM 3272</strain>
    </source>
</reference>
<name>A0ABP5THM2_9ACTN</name>
<accession>A0ABP5THM2</accession>
<evidence type="ECO:0000313" key="1">
    <source>
        <dbReference type="EMBL" id="GAA2352316.1"/>
    </source>
</evidence>
<dbReference type="EMBL" id="BAAARV010000032">
    <property type="protein sequence ID" value="GAA2352316.1"/>
    <property type="molecule type" value="Genomic_DNA"/>
</dbReference>
<keyword evidence="2" id="KW-1185">Reference proteome</keyword>
<proteinExistence type="predicted"/>
<dbReference type="Proteomes" id="UP001501444">
    <property type="component" value="Unassembled WGS sequence"/>
</dbReference>
<organism evidence="1 2">
    <name type="scientific">Dactylosporangium salmoneum</name>
    <dbReference type="NCBI Taxonomy" id="53361"/>
    <lineage>
        <taxon>Bacteria</taxon>
        <taxon>Bacillati</taxon>
        <taxon>Actinomycetota</taxon>
        <taxon>Actinomycetes</taxon>
        <taxon>Micromonosporales</taxon>
        <taxon>Micromonosporaceae</taxon>
        <taxon>Dactylosporangium</taxon>
    </lineage>
</organism>